<reference evidence="1 2" key="1">
    <citation type="submission" date="2020-07" db="EMBL/GenBank/DDBJ databases">
        <title>Natrinema (YPL30) sp. nov. and Haloterrigena xxxxxx (YPL8) sp. nov., isolated from a salt mine.</title>
        <authorList>
            <person name="Cui H."/>
        </authorList>
    </citation>
    <scope>NUCLEOTIDE SEQUENCE [LARGE SCALE GENOMIC DNA]</scope>
    <source>
        <strain evidence="1 2">YPL13</strain>
    </source>
</reference>
<sequence>MLVTALLEAILAICIWVIVRENEKGEQKPIIDRLSEIVNQIEFKIAEKED</sequence>
<evidence type="ECO:0000313" key="2">
    <source>
        <dbReference type="Proteomes" id="UP000510869"/>
    </source>
</evidence>
<dbReference type="AlphaFoldDB" id="A0A7D6CNV5"/>
<proteinExistence type="predicted"/>
<evidence type="ECO:0000313" key="1">
    <source>
        <dbReference type="EMBL" id="QLK26372.1"/>
    </source>
</evidence>
<keyword evidence="2" id="KW-1185">Reference proteome</keyword>
<accession>A0A7D6CNV5</accession>
<dbReference type="Proteomes" id="UP000510869">
    <property type="component" value="Chromosome"/>
</dbReference>
<name>A0A7D6CNV5_9EURY</name>
<dbReference type="KEGG" id="nay:HYG81_01765"/>
<organism evidence="1 2">
    <name type="scientific">Natrinema zhouii</name>
    <dbReference type="NCBI Taxonomy" id="1710539"/>
    <lineage>
        <taxon>Archaea</taxon>
        <taxon>Methanobacteriati</taxon>
        <taxon>Methanobacteriota</taxon>
        <taxon>Stenosarchaea group</taxon>
        <taxon>Halobacteria</taxon>
        <taxon>Halobacteriales</taxon>
        <taxon>Natrialbaceae</taxon>
        <taxon>Natrinema</taxon>
    </lineage>
</organism>
<gene>
    <name evidence="1" type="ORF">HYG81_01765</name>
</gene>
<protein>
    <submittedName>
        <fullName evidence="1">Uncharacterized protein</fullName>
    </submittedName>
</protein>
<dbReference type="EMBL" id="CP059154">
    <property type="protein sequence ID" value="QLK26372.1"/>
    <property type="molecule type" value="Genomic_DNA"/>
</dbReference>